<evidence type="ECO:0000259" key="10">
    <source>
        <dbReference type="Pfam" id="PF17900"/>
    </source>
</evidence>
<dbReference type="GeneID" id="110072058"/>
<keyword evidence="2 7" id="KW-0645">Protease</keyword>
<dbReference type="InterPro" id="IPR045357">
    <property type="entry name" value="Aminopeptidase_N-like_N"/>
</dbReference>
<feature type="domain" description="Peptidase M1 membrane alanine aminopeptidase" evidence="8">
    <location>
        <begin position="339"/>
        <end position="567"/>
    </location>
</feature>
<dbReference type="InterPro" id="IPR024571">
    <property type="entry name" value="ERAP1-like_C_dom"/>
</dbReference>
<accession>A0ABM5FT05</accession>
<evidence type="ECO:0000256" key="2">
    <source>
        <dbReference type="ARBA" id="ARBA00022670"/>
    </source>
</evidence>
<proteinExistence type="inferred from homology"/>
<evidence type="ECO:0000256" key="6">
    <source>
        <dbReference type="ARBA" id="ARBA00023049"/>
    </source>
</evidence>
<dbReference type="PANTHER" id="PTHR11533:SF31">
    <property type="entry name" value="AMINOPEPTIDASE Q"/>
    <property type="match status" value="1"/>
</dbReference>
<keyword evidence="6 7" id="KW-0482">Metalloprotease</keyword>
<evidence type="ECO:0000259" key="9">
    <source>
        <dbReference type="Pfam" id="PF11838"/>
    </source>
</evidence>
<dbReference type="EC" id="3.4.11.-" evidence="7"/>
<evidence type="ECO:0000259" key="8">
    <source>
        <dbReference type="Pfam" id="PF01433"/>
    </source>
</evidence>
<evidence type="ECO:0000256" key="4">
    <source>
        <dbReference type="ARBA" id="ARBA00022801"/>
    </source>
</evidence>
<reference evidence="12" key="2">
    <citation type="submission" date="2025-08" db="UniProtKB">
        <authorList>
            <consortium name="RefSeq"/>
        </authorList>
    </citation>
    <scope>IDENTIFICATION</scope>
</reference>
<dbReference type="CDD" id="cd09601">
    <property type="entry name" value="M1_APN-Q_like"/>
    <property type="match status" value="1"/>
</dbReference>
<dbReference type="Proteomes" id="UP001652642">
    <property type="component" value="Chromosome 2"/>
</dbReference>
<evidence type="ECO:0000256" key="7">
    <source>
        <dbReference type="RuleBase" id="RU364040"/>
    </source>
</evidence>
<dbReference type="InterPro" id="IPR014782">
    <property type="entry name" value="Peptidase_M1_dom"/>
</dbReference>
<evidence type="ECO:0000256" key="5">
    <source>
        <dbReference type="ARBA" id="ARBA00022833"/>
    </source>
</evidence>
<sequence length="987" mass="112747">MSAHLRSGYYLGRKSSVCLALVGAALLLALLVLGILYGRCARQLEGAGLRQGAGPHPPPCANATGAPAAPALPPGPWDARRLPLHLLPVHYSLLLWPLLAPGLPEPPRAHAGQANITVRCRQATAVALLHADELAFQSAAVWGPLEEGEAPGANGSRRAHFIPLAELWLEPSKQYVVLELRENLTAGALYQLRFAFQGTIHGEPDFRGLFLNKYEDEGESRWLIASQLEPVDARTVYPCFDDPAMKATFKIRIVHHPTYIALSNMPAIDVSEYKDMSGLINGTTPINWTVTTFETTPKMSTYITAFVVCKFDHVATSERGNEIRIWASKDAVRKGYTEYALNITGRIFSFMEDLFNISYPLSKTDLIALPKMSATAMENWGLMTFQERSLLYQPQDKGTNKKREISLILAHEIGHQWFGNLVTMEWWNDLWLSEGFASYLEYLGAHYIEPTMSLDQIFSFKIVFPMLRLDDGLWLSQSLSDTHEHRETDGIMELFGFITYRKGASIIRMLSSFTTERLFIKALSSYLNAFSFSNAIQDDLWNHIQKVIDEQNDVQLPAAVKVIMDTWTCQSGFPLLTVNFSTGNISQEKFYIAGFKNNEVKNSTNNTWIIPVSWMKNGTMQPLVWLDKRSKIFPEMVISGSEYDWIILNINMTGYYKIKYDQTYWRRLATVLENDPKAIPVVNRLQLMEDAFNLEGSGYTSFDNLLYLTKYLEKEDDIVVWGSALNKLQVSDWELILSDYELYPVLKKYFLPRILPIFHRCAHLLHQHFDVELEEDDIVINSMERVIEIACWFRLRDCLDLASQIFTKWMNNPDKGGPACFSRTVCCYGLQLGGDKEWDFLWNIYNSTGSEEKYNAYSALSCTHEPWLLQRFLQYTLNDSSTPSYRIAEIIENAARNEIGHWITWKFVTDNWSHLYNRSGFEALTAFVRSVRTDIELQMVQSFLNSTLEPQLRTITGEILKEIKSKKEKRRDSVIKMIQWIKTNTNA</sequence>
<comment type="cofactor">
    <cofactor evidence="7">
        <name>Zn(2+)</name>
        <dbReference type="ChEBI" id="CHEBI:29105"/>
    </cofactor>
    <text evidence="7">Binds 1 zinc ion per subunit.</text>
</comment>
<dbReference type="PRINTS" id="PR00756">
    <property type="entry name" value="ALADIPTASE"/>
</dbReference>
<protein>
    <recommendedName>
        <fullName evidence="7">Aminopeptidase</fullName>
        <ecNumber evidence="7">3.4.11.-</ecNumber>
    </recommendedName>
</protein>
<keyword evidence="3 7" id="KW-0479">Metal-binding</keyword>
<dbReference type="SUPFAM" id="SSF63737">
    <property type="entry name" value="Leukotriene A4 hydrolase N-terminal domain"/>
    <property type="match status" value="1"/>
</dbReference>
<dbReference type="InterPro" id="IPR034016">
    <property type="entry name" value="M1_APN-typ"/>
</dbReference>
<dbReference type="InterPro" id="IPR050344">
    <property type="entry name" value="Peptidase_M1_aminopeptidases"/>
</dbReference>
<keyword evidence="5 7" id="KW-0862">Zinc</keyword>
<dbReference type="Gene3D" id="2.60.40.1910">
    <property type="match status" value="1"/>
</dbReference>
<evidence type="ECO:0000256" key="1">
    <source>
        <dbReference type="ARBA" id="ARBA00010136"/>
    </source>
</evidence>
<organism evidence="11 12">
    <name type="scientific">Pogona vitticeps</name>
    <name type="common">central bearded dragon</name>
    <dbReference type="NCBI Taxonomy" id="103695"/>
    <lineage>
        <taxon>Eukaryota</taxon>
        <taxon>Metazoa</taxon>
        <taxon>Chordata</taxon>
        <taxon>Craniata</taxon>
        <taxon>Vertebrata</taxon>
        <taxon>Euteleostomi</taxon>
        <taxon>Lepidosauria</taxon>
        <taxon>Squamata</taxon>
        <taxon>Bifurcata</taxon>
        <taxon>Unidentata</taxon>
        <taxon>Episquamata</taxon>
        <taxon>Toxicofera</taxon>
        <taxon>Iguania</taxon>
        <taxon>Acrodonta</taxon>
        <taxon>Agamidae</taxon>
        <taxon>Amphibolurinae</taxon>
        <taxon>Pogona</taxon>
    </lineage>
</organism>
<dbReference type="RefSeq" id="XP_072848541.1">
    <property type="nucleotide sequence ID" value="XM_072992440.1"/>
</dbReference>
<dbReference type="Pfam" id="PF17900">
    <property type="entry name" value="Peptidase_M1_N"/>
    <property type="match status" value="1"/>
</dbReference>
<dbReference type="InterPro" id="IPR042097">
    <property type="entry name" value="Aminopeptidase_N-like_N_sf"/>
</dbReference>
<dbReference type="SUPFAM" id="SSF55486">
    <property type="entry name" value="Metalloproteases ('zincins'), catalytic domain"/>
    <property type="match status" value="1"/>
</dbReference>
<dbReference type="Pfam" id="PF01433">
    <property type="entry name" value="Peptidase_M1"/>
    <property type="match status" value="1"/>
</dbReference>
<feature type="domain" description="ERAP1-like C-terminal" evidence="9">
    <location>
        <begin position="645"/>
        <end position="964"/>
    </location>
</feature>
<evidence type="ECO:0000313" key="11">
    <source>
        <dbReference type="Proteomes" id="UP001652642"/>
    </source>
</evidence>
<keyword evidence="7 12" id="KW-0031">Aminopeptidase</keyword>
<feature type="domain" description="Aminopeptidase N-like N-terminal" evidence="10">
    <location>
        <begin position="88"/>
        <end position="303"/>
    </location>
</feature>
<dbReference type="Gene3D" id="2.60.40.1730">
    <property type="entry name" value="tricorn interacting facor f3 domain"/>
    <property type="match status" value="1"/>
</dbReference>
<reference evidence="11" key="1">
    <citation type="submission" date="2025-05" db="UniProtKB">
        <authorList>
            <consortium name="RefSeq"/>
        </authorList>
    </citation>
    <scope>NUCLEOTIDE SEQUENCE [LARGE SCALE GENOMIC DNA]</scope>
</reference>
<dbReference type="InterPro" id="IPR027268">
    <property type="entry name" value="Peptidase_M4/M1_CTD_sf"/>
</dbReference>
<dbReference type="PANTHER" id="PTHR11533">
    <property type="entry name" value="PROTEASE M1 ZINC METALLOPROTEASE"/>
    <property type="match status" value="1"/>
</dbReference>
<dbReference type="GO" id="GO:0004177">
    <property type="term" value="F:aminopeptidase activity"/>
    <property type="evidence" value="ECO:0007669"/>
    <property type="project" value="UniProtKB-KW"/>
</dbReference>
<dbReference type="Gene3D" id="1.25.50.20">
    <property type="match status" value="1"/>
</dbReference>
<dbReference type="InterPro" id="IPR001930">
    <property type="entry name" value="Peptidase_M1"/>
</dbReference>
<keyword evidence="11" id="KW-1185">Reference proteome</keyword>
<evidence type="ECO:0000256" key="3">
    <source>
        <dbReference type="ARBA" id="ARBA00022723"/>
    </source>
</evidence>
<name>A0ABM5FT05_9SAUR</name>
<evidence type="ECO:0000313" key="12">
    <source>
        <dbReference type="RefSeq" id="XP_072848541.1"/>
    </source>
</evidence>
<dbReference type="Gene3D" id="1.10.390.10">
    <property type="entry name" value="Neutral Protease Domain 2"/>
    <property type="match status" value="1"/>
</dbReference>
<keyword evidence="4 7" id="KW-0378">Hydrolase</keyword>
<comment type="similarity">
    <text evidence="1 7">Belongs to the peptidase M1 family.</text>
</comment>
<gene>
    <name evidence="12" type="primary">LVRN</name>
</gene>
<dbReference type="Pfam" id="PF11838">
    <property type="entry name" value="ERAP1_C"/>
    <property type="match status" value="1"/>
</dbReference>